<dbReference type="KEGG" id="cdx:CDES_13065"/>
<feature type="compositionally biased region" description="Low complexity" evidence="1">
    <location>
        <begin position="344"/>
        <end position="353"/>
    </location>
</feature>
<feature type="signal peptide" evidence="3">
    <location>
        <begin position="1"/>
        <end position="22"/>
    </location>
</feature>
<dbReference type="Gene3D" id="2.60.40.10">
    <property type="entry name" value="Immunoglobulins"/>
    <property type="match status" value="1"/>
</dbReference>
<dbReference type="NCBIfam" id="TIGR04226">
    <property type="entry name" value="RrgB_K2N_iso_D2"/>
    <property type="match status" value="1"/>
</dbReference>
<keyword evidence="6" id="KW-1185">Reference proteome</keyword>
<keyword evidence="2" id="KW-0472">Membrane</keyword>
<name>A0A0M4D042_9CORY</name>
<dbReference type="Pfam" id="PF16555">
    <property type="entry name" value="GramPos_pilinD1"/>
    <property type="match status" value="1"/>
</dbReference>
<feature type="chain" id="PRO_5005791978" description="Gram-positive pilin subunit D1 N-terminal domain-containing protein" evidence="3">
    <location>
        <begin position="23"/>
        <end position="413"/>
    </location>
</feature>
<evidence type="ECO:0000259" key="4">
    <source>
        <dbReference type="Pfam" id="PF16555"/>
    </source>
</evidence>
<feature type="region of interest" description="Disordered" evidence="1">
    <location>
        <begin position="332"/>
        <end position="380"/>
    </location>
</feature>
<reference evidence="5 6" key="1">
    <citation type="submission" date="2014-08" db="EMBL/GenBank/DDBJ databases">
        <title>Complete genome sequence of Corynebacterium deserti GIMN1.010 (=DSM 45689), isolated from desert sand in western China.</title>
        <authorList>
            <person name="Ruckert C."/>
            <person name="Albersmeier A."/>
            <person name="Kalinowski J."/>
        </authorList>
    </citation>
    <scope>NUCLEOTIDE SEQUENCE [LARGE SCALE GENOMIC DNA]</scope>
    <source>
        <strain evidence="5 6">GIMN1.010</strain>
    </source>
</reference>
<evidence type="ECO:0000313" key="6">
    <source>
        <dbReference type="Proteomes" id="UP000068067"/>
    </source>
</evidence>
<organism evidence="5 6">
    <name type="scientific">Corynebacterium deserti GIMN1.010</name>
    <dbReference type="NCBI Taxonomy" id="931089"/>
    <lineage>
        <taxon>Bacteria</taxon>
        <taxon>Bacillati</taxon>
        <taxon>Actinomycetota</taxon>
        <taxon>Actinomycetes</taxon>
        <taxon>Mycobacteriales</taxon>
        <taxon>Corynebacteriaceae</taxon>
        <taxon>Corynebacterium</taxon>
    </lineage>
</organism>
<dbReference type="InterPro" id="IPR013783">
    <property type="entry name" value="Ig-like_fold"/>
</dbReference>
<dbReference type="STRING" id="931089.CDES_13065"/>
<gene>
    <name evidence="5" type="ORF">CDES_13065</name>
</gene>
<accession>A0A0M4D042</accession>
<dbReference type="OrthoDB" id="4404209at2"/>
<dbReference type="Gene3D" id="2.60.40.740">
    <property type="match status" value="1"/>
</dbReference>
<keyword evidence="2" id="KW-0812">Transmembrane</keyword>
<dbReference type="PATRIC" id="fig|931089.4.peg.2645"/>
<dbReference type="AlphaFoldDB" id="A0A0M4D042"/>
<protein>
    <recommendedName>
        <fullName evidence="4">Gram-positive pilin subunit D1 N-terminal domain-containing protein</fullName>
    </recommendedName>
</protein>
<evidence type="ECO:0000256" key="1">
    <source>
        <dbReference type="SAM" id="MobiDB-lite"/>
    </source>
</evidence>
<proteinExistence type="predicted"/>
<sequence>MKRVFLLFVAFLVFLTPTNAHAQDRNYGSITLYKESSTFDSPGQSLAGIEFQLNRLSDIDIMTEEGRQSLASLSVEQVLRGEVPIDAPLTQRTTAEGDRGVARFTDLPLGAYLVQENPTRTGDVSRSVSAPFFVSLPYTSVDGLHYDVAGKPKTQPVTIVKSADTETLRRGQIFNYILDSSVPAPDTAGQLHRYVIHDTIPEGLSFNNSHSIEMRAHDYSTTLAEGTHYNLEVIDRRAITIRFTTEGLAELARARTEHFDLTVHFTFNVRAANNLENGTVLINIAYLYPDGYPEPGEFDASFSQNDVRNIPSNEVILTVNNDRPGPVIPGFPTFPTRPTPPTPTEQVPGVTPSRPSPTSPTAQIAGVQPDGGSGQQRDPLASTGANVIAAIVLGLILAAIGVFLIWRRPSDER</sequence>
<evidence type="ECO:0000313" key="5">
    <source>
        <dbReference type="EMBL" id="ALC06957.1"/>
    </source>
</evidence>
<dbReference type="RefSeq" id="WP_053545840.1">
    <property type="nucleotide sequence ID" value="NZ_CP009220.1"/>
</dbReference>
<dbReference type="Proteomes" id="UP000068067">
    <property type="component" value="Chromosome"/>
</dbReference>
<dbReference type="NCBIfam" id="NF033902">
    <property type="entry name" value="iso_D2_wall_anc"/>
    <property type="match status" value="1"/>
</dbReference>
<dbReference type="NCBIfam" id="TIGR01167">
    <property type="entry name" value="LPXTG_anchor"/>
    <property type="match status" value="1"/>
</dbReference>
<dbReference type="InterPro" id="IPR026466">
    <property type="entry name" value="Fim_isopep_form_D2_dom"/>
</dbReference>
<evidence type="ECO:0000256" key="2">
    <source>
        <dbReference type="SAM" id="Phobius"/>
    </source>
</evidence>
<dbReference type="InterPro" id="IPR032364">
    <property type="entry name" value="GramPos_pilinD1_N"/>
</dbReference>
<dbReference type="InterPro" id="IPR048052">
    <property type="entry name" value="FM1-like"/>
</dbReference>
<feature type="transmembrane region" description="Helical" evidence="2">
    <location>
        <begin position="387"/>
        <end position="406"/>
    </location>
</feature>
<dbReference type="EMBL" id="CP009220">
    <property type="protein sequence ID" value="ALC06957.1"/>
    <property type="molecule type" value="Genomic_DNA"/>
</dbReference>
<keyword evidence="2" id="KW-1133">Transmembrane helix</keyword>
<keyword evidence="3" id="KW-0732">Signal</keyword>
<feature type="domain" description="Gram-positive pilin subunit D1 N-terminal" evidence="4">
    <location>
        <begin position="33"/>
        <end position="145"/>
    </location>
</feature>
<dbReference type="GO" id="GO:0005975">
    <property type="term" value="P:carbohydrate metabolic process"/>
    <property type="evidence" value="ECO:0007669"/>
    <property type="project" value="UniProtKB-ARBA"/>
</dbReference>
<evidence type="ECO:0000256" key="3">
    <source>
        <dbReference type="SAM" id="SignalP"/>
    </source>
</evidence>